<evidence type="ECO:0000313" key="2">
    <source>
        <dbReference type="Proteomes" id="UP000033572"/>
    </source>
</evidence>
<evidence type="ECO:0000313" key="1">
    <source>
        <dbReference type="EMBL" id="KJL25632.1"/>
    </source>
</evidence>
<accession>A0A0F0KXJ5</accession>
<sequence>MFRRQLSDGLFGTTLLGDGAHRGSRPLDPFAEIRGLGLDDAVLRPVARLLFVKKMLSSGHAARVDQLALGPSHQGRRRLSIVWTPRQVYSNVPDPEPMSLEGLIQGL</sequence>
<dbReference type="Proteomes" id="UP000033572">
    <property type="component" value="Unassembled WGS sequence"/>
</dbReference>
<dbReference type="PATRIC" id="fig|104336.4.peg.421"/>
<gene>
    <name evidence="1" type="ORF">RN50_00402</name>
</gene>
<reference evidence="1 2" key="1">
    <citation type="submission" date="2015-02" db="EMBL/GenBank/DDBJ databases">
        <title>Draft genome sequences of ten Microbacterium spp. with emphasis on heavy metal contaminated environments.</title>
        <authorList>
            <person name="Corretto E."/>
        </authorList>
    </citation>
    <scope>NUCLEOTIDE SEQUENCE [LARGE SCALE GENOMIC DNA]</scope>
    <source>
        <strain evidence="1 2">DSM 12966</strain>
    </source>
</reference>
<organism evidence="1 2">
    <name type="scientific">Microbacterium foliorum</name>
    <dbReference type="NCBI Taxonomy" id="104336"/>
    <lineage>
        <taxon>Bacteria</taxon>
        <taxon>Bacillati</taxon>
        <taxon>Actinomycetota</taxon>
        <taxon>Actinomycetes</taxon>
        <taxon>Micrococcales</taxon>
        <taxon>Microbacteriaceae</taxon>
        <taxon>Microbacterium</taxon>
    </lineage>
</organism>
<dbReference type="EMBL" id="JYIU01000026">
    <property type="protein sequence ID" value="KJL25632.1"/>
    <property type="molecule type" value="Genomic_DNA"/>
</dbReference>
<name>A0A0F0KXJ5_9MICO</name>
<keyword evidence="2" id="KW-1185">Reference proteome</keyword>
<protein>
    <submittedName>
        <fullName evidence="1">Uncharacterized protein</fullName>
    </submittedName>
</protein>
<proteinExistence type="predicted"/>
<dbReference type="AlphaFoldDB" id="A0A0F0KXJ5"/>
<comment type="caution">
    <text evidence="1">The sequence shown here is derived from an EMBL/GenBank/DDBJ whole genome shotgun (WGS) entry which is preliminary data.</text>
</comment>